<evidence type="ECO:0000256" key="2">
    <source>
        <dbReference type="SAM" id="MobiDB-lite"/>
    </source>
</evidence>
<protein>
    <submittedName>
        <fullName evidence="3">Uncharacterized protein</fullName>
    </submittedName>
</protein>
<evidence type="ECO:0000313" key="4">
    <source>
        <dbReference type="Proteomes" id="UP000594261"/>
    </source>
</evidence>
<evidence type="ECO:0000256" key="1">
    <source>
        <dbReference type="ARBA" id="ARBA00001933"/>
    </source>
</evidence>
<accession>A0A7N2MWQ4</accession>
<reference evidence="3" key="2">
    <citation type="submission" date="2021-01" db="UniProtKB">
        <authorList>
            <consortium name="EnsemblPlants"/>
        </authorList>
    </citation>
    <scope>IDENTIFICATION</scope>
</reference>
<keyword evidence="4" id="KW-1185">Reference proteome</keyword>
<dbReference type="Gene3D" id="3.40.640.10">
    <property type="entry name" value="Type I PLP-dependent aspartate aminotransferase-like (Major domain)"/>
    <property type="match status" value="1"/>
</dbReference>
<reference evidence="3 4" key="1">
    <citation type="journal article" date="2016" name="G3 (Bethesda)">
        <title>First Draft Assembly and Annotation of the Genome of a California Endemic Oak Quercus lobata Nee (Fagaceae).</title>
        <authorList>
            <person name="Sork V.L."/>
            <person name="Fitz-Gibbon S.T."/>
            <person name="Puiu D."/>
            <person name="Crepeau M."/>
            <person name="Gugger P.F."/>
            <person name="Sherman R."/>
            <person name="Stevens K."/>
            <person name="Langley C.H."/>
            <person name="Pellegrini M."/>
            <person name="Salzberg S.L."/>
        </authorList>
    </citation>
    <scope>NUCLEOTIDE SEQUENCE [LARGE SCALE GENOMIC DNA]</scope>
    <source>
        <strain evidence="3 4">cv. SW786</strain>
    </source>
</reference>
<comment type="cofactor">
    <cofactor evidence="1">
        <name>pyridoxal 5'-phosphate</name>
        <dbReference type="ChEBI" id="CHEBI:597326"/>
    </cofactor>
</comment>
<proteinExistence type="predicted"/>
<dbReference type="InterPro" id="IPR015421">
    <property type="entry name" value="PyrdxlP-dep_Trfase_major"/>
</dbReference>
<dbReference type="Gramene" id="QL11p026928:mrna">
    <property type="protein sequence ID" value="QL11p026928:mrna"/>
    <property type="gene ID" value="QL11p026928"/>
</dbReference>
<sequence>MHSSKPSSSQKNSSSKPIPREDPDSCVLGSVQMCSACAARGALSALITSQSLGEELPCVIQDPVFAMENEYANLFRYCAFGENLNLDSPRIPRYLFLLDEYILFSDIGYWSSDPASNIILQQQNIRSHCNRTDSPGFPKGAIYETLTAPFNDISAVENLFESNKGEITAIILEPVVGNSTSWCIWREIMEMVAPTGPIYQAGFLNGNPLAMK</sequence>
<dbReference type="GO" id="GO:0009507">
    <property type="term" value="C:chloroplast"/>
    <property type="evidence" value="ECO:0007669"/>
    <property type="project" value="TreeGrafter"/>
</dbReference>
<name>A0A7N2MWQ4_QUELO</name>
<dbReference type="SUPFAM" id="SSF53383">
    <property type="entry name" value="PLP-dependent transferases"/>
    <property type="match status" value="1"/>
</dbReference>
<dbReference type="EnsemblPlants" id="QL11p026928:mrna">
    <property type="protein sequence ID" value="QL11p026928:mrna"/>
    <property type="gene ID" value="QL11p026928"/>
</dbReference>
<evidence type="ECO:0000313" key="3">
    <source>
        <dbReference type="EnsemblPlants" id="QL11p026928:mrna"/>
    </source>
</evidence>
<dbReference type="EMBL" id="LRBV02000011">
    <property type="status" value="NOT_ANNOTATED_CDS"/>
    <property type="molecule type" value="Genomic_DNA"/>
</dbReference>
<organism evidence="3 4">
    <name type="scientific">Quercus lobata</name>
    <name type="common">Valley oak</name>
    <dbReference type="NCBI Taxonomy" id="97700"/>
    <lineage>
        <taxon>Eukaryota</taxon>
        <taxon>Viridiplantae</taxon>
        <taxon>Streptophyta</taxon>
        <taxon>Embryophyta</taxon>
        <taxon>Tracheophyta</taxon>
        <taxon>Spermatophyta</taxon>
        <taxon>Magnoliopsida</taxon>
        <taxon>eudicotyledons</taxon>
        <taxon>Gunneridae</taxon>
        <taxon>Pentapetalae</taxon>
        <taxon>rosids</taxon>
        <taxon>fabids</taxon>
        <taxon>Fagales</taxon>
        <taxon>Fagaceae</taxon>
        <taxon>Quercus</taxon>
    </lineage>
</organism>
<dbReference type="InterPro" id="IPR015424">
    <property type="entry name" value="PyrdxlP-dep_Trfase"/>
</dbReference>
<dbReference type="PANTHER" id="PTHR43713:SF3">
    <property type="entry name" value="GLUTAMATE-1-SEMIALDEHYDE 2,1-AMINOMUTASE 1, CHLOROPLASTIC-RELATED"/>
    <property type="match status" value="1"/>
</dbReference>
<feature type="compositionally biased region" description="Low complexity" evidence="2">
    <location>
        <begin position="1"/>
        <end position="17"/>
    </location>
</feature>
<dbReference type="PANTHER" id="PTHR43713">
    <property type="entry name" value="GLUTAMATE-1-SEMIALDEHYDE 2,1-AMINOMUTASE"/>
    <property type="match status" value="1"/>
</dbReference>
<dbReference type="AlphaFoldDB" id="A0A7N2MWQ4"/>
<dbReference type="InParanoid" id="A0A7N2MWQ4"/>
<dbReference type="Proteomes" id="UP000594261">
    <property type="component" value="Chromosome 11"/>
</dbReference>
<feature type="region of interest" description="Disordered" evidence="2">
    <location>
        <begin position="1"/>
        <end position="23"/>
    </location>
</feature>